<keyword evidence="2" id="KW-1185">Reference proteome</keyword>
<reference evidence="2" key="1">
    <citation type="journal article" date="2019" name="Curr. Biol.">
        <title>Genome Sequence of Striga asiatica Provides Insight into the Evolution of Plant Parasitism.</title>
        <authorList>
            <person name="Yoshida S."/>
            <person name="Kim S."/>
            <person name="Wafula E.K."/>
            <person name="Tanskanen J."/>
            <person name="Kim Y.M."/>
            <person name="Honaas L."/>
            <person name="Yang Z."/>
            <person name="Spallek T."/>
            <person name="Conn C.E."/>
            <person name="Ichihashi Y."/>
            <person name="Cheong K."/>
            <person name="Cui S."/>
            <person name="Der J.P."/>
            <person name="Gundlach H."/>
            <person name="Jiao Y."/>
            <person name="Hori C."/>
            <person name="Ishida J.K."/>
            <person name="Kasahara H."/>
            <person name="Kiba T."/>
            <person name="Kim M.S."/>
            <person name="Koo N."/>
            <person name="Laohavisit A."/>
            <person name="Lee Y.H."/>
            <person name="Lumba S."/>
            <person name="McCourt P."/>
            <person name="Mortimer J.C."/>
            <person name="Mutuku J.M."/>
            <person name="Nomura T."/>
            <person name="Sasaki-Sekimoto Y."/>
            <person name="Seto Y."/>
            <person name="Wang Y."/>
            <person name="Wakatake T."/>
            <person name="Sakakibara H."/>
            <person name="Demura T."/>
            <person name="Yamaguchi S."/>
            <person name="Yoneyama K."/>
            <person name="Manabe R.I."/>
            <person name="Nelson D.C."/>
            <person name="Schulman A.H."/>
            <person name="Timko M.P."/>
            <person name="dePamphilis C.W."/>
            <person name="Choi D."/>
            <person name="Shirasu K."/>
        </authorList>
    </citation>
    <scope>NUCLEOTIDE SEQUENCE [LARGE SCALE GENOMIC DNA]</scope>
    <source>
        <strain evidence="2">cv. UVA1</strain>
    </source>
</reference>
<dbReference type="EMBL" id="BKCP01004738">
    <property type="protein sequence ID" value="GER33372.1"/>
    <property type="molecule type" value="Genomic_DNA"/>
</dbReference>
<evidence type="ECO:0000313" key="2">
    <source>
        <dbReference type="Proteomes" id="UP000325081"/>
    </source>
</evidence>
<dbReference type="OrthoDB" id="1744171at2759"/>
<comment type="caution">
    <text evidence="1">The sequence shown here is derived from an EMBL/GenBank/DDBJ whole genome shotgun (WGS) entry which is preliminary data.</text>
</comment>
<name>A0A5A7PL78_STRAF</name>
<accession>A0A5A7PL78</accession>
<dbReference type="PANTHER" id="PTHR47459">
    <property type="entry name" value="KINESIN LIGHT CHAIN-RELATED"/>
    <property type="match status" value="1"/>
</dbReference>
<sequence length="113" mass="12711">MERTDLEEEDPEKALSFAKEHLDSGNMLSLPIAMTLQLLGSSSFDLKMFNNSLGYLIRANRVLAKPTEGRFMDRAMDSATEASIANWARLIQSIFSLFDYSIFCKPGAECYLC</sequence>
<dbReference type="AlphaFoldDB" id="A0A5A7PL78"/>
<protein>
    <submittedName>
        <fullName evidence="1">Tetratricopeptide repeat-containing protein</fullName>
    </submittedName>
</protein>
<evidence type="ECO:0000313" key="1">
    <source>
        <dbReference type="EMBL" id="GER33372.1"/>
    </source>
</evidence>
<organism evidence="1 2">
    <name type="scientific">Striga asiatica</name>
    <name type="common">Asiatic witchweed</name>
    <name type="synonym">Buchnera asiatica</name>
    <dbReference type="NCBI Taxonomy" id="4170"/>
    <lineage>
        <taxon>Eukaryota</taxon>
        <taxon>Viridiplantae</taxon>
        <taxon>Streptophyta</taxon>
        <taxon>Embryophyta</taxon>
        <taxon>Tracheophyta</taxon>
        <taxon>Spermatophyta</taxon>
        <taxon>Magnoliopsida</taxon>
        <taxon>eudicotyledons</taxon>
        <taxon>Gunneridae</taxon>
        <taxon>Pentapetalae</taxon>
        <taxon>asterids</taxon>
        <taxon>lamiids</taxon>
        <taxon>Lamiales</taxon>
        <taxon>Orobanchaceae</taxon>
        <taxon>Buchnereae</taxon>
        <taxon>Striga</taxon>
    </lineage>
</organism>
<gene>
    <name evidence="1" type="ORF">STAS_09508</name>
</gene>
<dbReference type="PANTHER" id="PTHR47459:SF1">
    <property type="entry name" value="KINESIN LIGHT CHAIN-RELATED"/>
    <property type="match status" value="1"/>
</dbReference>
<dbReference type="Proteomes" id="UP000325081">
    <property type="component" value="Unassembled WGS sequence"/>
</dbReference>
<proteinExistence type="predicted"/>